<dbReference type="AlphaFoldDB" id="A0AAD6J788"/>
<proteinExistence type="predicted"/>
<sequence>MEAPFANDDTRTYAAKFIEKAISHRQGKIQRTHVCNADLSQPAIEAILKTTLTGLKSVTLDDLSVRKAYCCLIYIFKTNDPGRRGALIIKQCESEPEAEAWFAGSLMGLSTTRETWPKPLQDPPLGYMAVRGGSGVGFVRDTIYIEIFSEGIPDAEMFAVARALDAHFAAAKGEYERKKVLPECILRTSERISVLRGTEFALENKPNEDHFNCGYFQIEDNRIVSFVGHDKQNPTEHTFYASREGTTRIRLGAIHKKTFFTMLSKPVTVTVLKNDDPDLETFTFGGPVRDVPEMASRSFTEGWEIDEER</sequence>
<protein>
    <submittedName>
        <fullName evidence="1">Uncharacterized protein</fullName>
    </submittedName>
</protein>
<reference evidence="1" key="1">
    <citation type="submission" date="2023-01" db="EMBL/GenBank/DDBJ databases">
        <title>The chitinases involved in constricting ring structure development in the nematode-trapping fungus Drechslerella dactyloides.</title>
        <authorList>
            <person name="Wang R."/>
            <person name="Zhang L."/>
            <person name="Tang P."/>
            <person name="Li S."/>
            <person name="Liang L."/>
        </authorList>
    </citation>
    <scope>NUCLEOTIDE SEQUENCE</scope>
    <source>
        <strain evidence="1">YMF1.00031</strain>
    </source>
</reference>
<dbReference type="Proteomes" id="UP001221413">
    <property type="component" value="Unassembled WGS sequence"/>
</dbReference>
<evidence type="ECO:0000313" key="1">
    <source>
        <dbReference type="EMBL" id="KAJ6264949.1"/>
    </source>
</evidence>
<keyword evidence="2" id="KW-1185">Reference proteome</keyword>
<comment type="caution">
    <text evidence="1">The sequence shown here is derived from an EMBL/GenBank/DDBJ whole genome shotgun (WGS) entry which is preliminary data.</text>
</comment>
<organism evidence="1 2">
    <name type="scientific">Drechslerella dactyloides</name>
    <name type="common">Nematode-trapping fungus</name>
    <name type="synonym">Arthrobotrys dactyloides</name>
    <dbReference type="NCBI Taxonomy" id="74499"/>
    <lineage>
        <taxon>Eukaryota</taxon>
        <taxon>Fungi</taxon>
        <taxon>Dikarya</taxon>
        <taxon>Ascomycota</taxon>
        <taxon>Pezizomycotina</taxon>
        <taxon>Orbiliomycetes</taxon>
        <taxon>Orbiliales</taxon>
        <taxon>Orbiliaceae</taxon>
        <taxon>Drechslerella</taxon>
    </lineage>
</organism>
<evidence type="ECO:0000313" key="2">
    <source>
        <dbReference type="Proteomes" id="UP001221413"/>
    </source>
</evidence>
<name>A0AAD6J788_DREDA</name>
<dbReference type="EMBL" id="JAQGDS010000001">
    <property type="protein sequence ID" value="KAJ6264949.1"/>
    <property type="molecule type" value="Genomic_DNA"/>
</dbReference>
<accession>A0AAD6J788</accession>
<gene>
    <name evidence="1" type="ORF">Dda_1102</name>
</gene>